<keyword evidence="4 10" id="KW-0732">Signal</keyword>
<keyword evidence="3 9" id="KW-0812">Transmembrane</keyword>
<feature type="signal peptide" evidence="10">
    <location>
        <begin position="1"/>
        <end position="24"/>
    </location>
</feature>
<reference evidence="11 12" key="1">
    <citation type="submission" date="2024-02" db="EMBL/GenBank/DDBJ databases">
        <title>Chromosome-scale genome assembly of the rough periwinkle Littorina saxatilis.</title>
        <authorList>
            <person name="De Jode A."/>
            <person name="Faria R."/>
            <person name="Formenti G."/>
            <person name="Sims Y."/>
            <person name="Smith T.P."/>
            <person name="Tracey A."/>
            <person name="Wood J.M.D."/>
            <person name="Zagrodzka Z.B."/>
            <person name="Johannesson K."/>
            <person name="Butlin R.K."/>
            <person name="Leder E.H."/>
        </authorList>
    </citation>
    <scope>NUCLEOTIDE SEQUENCE [LARGE SCALE GENOMIC DNA]</scope>
    <source>
        <strain evidence="11">Snail1</strain>
        <tissue evidence="11">Muscle</tissue>
    </source>
</reference>
<evidence type="ECO:0000313" key="11">
    <source>
        <dbReference type="EMBL" id="KAK7116696.1"/>
    </source>
</evidence>
<comment type="similarity">
    <text evidence="2">Belongs to the FAM174 family.</text>
</comment>
<evidence type="ECO:0000256" key="10">
    <source>
        <dbReference type="SAM" id="SignalP"/>
    </source>
</evidence>
<comment type="caution">
    <text evidence="11">The sequence shown here is derived from an EMBL/GenBank/DDBJ whole genome shotgun (WGS) entry which is preliminary data.</text>
</comment>
<sequence>MDQLSKRAFTVGFVLFTLALLVSSATDDASKSSNTVKAVVPRKSNPGAESQQPPTNATVTNTKKPDVASQSLVRPNCTDGSNGTDCIDERSFVSKFWDKMANNRDMLFRTMYVLLGVTGIVIVYFIVRAVRLQRRRSKSRKYGVITSRGDVEMEPLGQGDDEDEDYTVFEMNGRAK</sequence>
<dbReference type="AlphaFoldDB" id="A0AAN9C1G7"/>
<dbReference type="PANTHER" id="PTHR28607:SF4">
    <property type="entry name" value="TRANSMEMBRANE PROTEIN"/>
    <property type="match status" value="1"/>
</dbReference>
<comment type="subcellular location">
    <subcellularLocation>
        <location evidence="1">Membrane</location>
        <topology evidence="1">Single-pass type I membrane protein</topology>
    </subcellularLocation>
</comment>
<evidence type="ECO:0000256" key="3">
    <source>
        <dbReference type="ARBA" id="ARBA00022692"/>
    </source>
</evidence>
<feature type="region of interest" description="Disordered" evidence="8">
    <location>
        <begin position="32"/>
        <end position="62"/>
    </location>
</feature>
<feature type="chain" id="PRO_5042852944" description="Membrane protein FAM174-like" evidence="10">
    <location>
        <begin position="25"/>
        <end position="176"/>
    </location>
</feature>
<dbReference type="GO" id="GO:0016020">
    <property type="term" value="C:membrane"/>
    <property type="evidence" value="ECO:0007669"/>
    <property type="project" value="UniProtKB-SubCell"/>
</dbReference>
<name>A0AAN9C1G7_9CAEN</name>
<proteinExistence type="inferred from homology"/>
<evidence type="ECO:0008006" key="13">
    <source>
        <dbReference type="Google" id="ProtNLM"/>
    </source>
</evidence>
<keyword evidence="5 9" id="KW-1133">Transmembrane helix</keyword>
<evidence type="ECO:0000256" key="6">
    <source>
        <dbReference type="ARBA" id="ARBA00023136"/>
    </source>
</evidence>
<dbReference type="Proteomes" id="UP001374579">
    <property type="component" value="Unassembled WGS sequence"/>
</dbReference>
<dbReference type="InterPro" id="IPR009565">
    <property type="entry name" value="FAM174-like"/>
</dbReference>
<accession>A0AAN9C1G7</accession>
<dbReference type="EMBL" id="JBAMIC010000001">
    <property type="protein sequence ID" value="KAK7116696.1"/>
    <property type="molecule type" value="Genomic_DNA"/>
</dbReference>
<feature type="transmembrane region" description="Helical" evidence="9">
    <location>
        <begin position="106"/>
        <end position="127"/>
    </location>
</feature>
<keyword evidence="6 9" id="KW-0472">Membrane</keyword>
<evidence type="ECO:0000256" key="7">
    <source>
        <dbReference type="ARBA" id="ARBA00023180"/>
    </source>
</evidence>
<evidence type="ECO:0000256" key="1">
    <source>
        <dbReference type="ARBA" id="ARBA00004479"/>
    </source>
</evidence>
<feature type="compositionally biased region" description="Polar residues" evidence="8">
    <location>
        <begin position="47"/>
        <end position="62"/>
    </location>
</feature>
<evidence type="ECO:0000256" key="9">
    <source>
        <dbReference type="SAM" id="Phobius"/>
    </source>
</evidence>
<protein>
    <recommendedName>
        <fullName evidence="13">Membrane protein FAM174-like</fullName>
    </recommendedName>
</protein>
<gene>
    <name evidence="11" type="ORF">V1264_002329</name>
</gene>
<dbReference type="Pfam" id="PF06679">
    <property type="entry name" value="DUF1180"/>
    <property type="match status" value="1"/>
</dbReference>
<keyword evidence="7" id="KW-0325">Glycoprotein</keyword>
<evidence type="ECO:0000256" key="8">
    <source>
        <dbReference type="SAM" id="MobiDB-lite"/>
    </source>
</evidence>
<dbReference type="PANTHER" id="PTHR28607">
    <property type="entry name" value="EXPRESSED PROTEIN"/>
    <property type="match status" value="1"/>
</dbReference>
<evidence type="ECO:0000256" key="5">
    <source>
        <dbReference type="ARBA" id="ARBA00022989"/>
    </source>
</evidence>
<evidence type="ECO:0000256" key="2">
    <source>
        <dbReference type="ARBA" id="ARBA00006986"/>
    </source>
</evidence>
<evidence type="ECO:0000256" key="4">
    <source>
        <dbReference type="ARBA" id="ARBA00022729"/>
    </source>
</evidence>
<organism evidence="11 12">
    <name type="scientific">Littorina saxatilis</name>
    <dbReference type="NCBI Taxonomy" id="31220"/>
    <lineage>
        <taxon>Eukaryota</taxon>
        <taxon>Metazoa</taxon>
        <taxon>Spiralia</taxon>
        <taxon>Lophotrochozoa</taxon>
        <taxon>Mollusca</taxon>
        <taxon>Gastropoda</taxon>
        <taxon>Caenogastropoda</taxon>
        <taxon>Littorinimorpha</taxon>
        <taxon>Littorinoidea</taxon>
        <taxon>Littorinidae</taxon>
        <taxon>Littorina</taxon>
    </lineage>
</organism>
<keyword evidence="12" id="KW-1185">Reference proteome</keyword>
<evidence type="ECO:0000313" key="12">
    <source>
        <dbReference type="Proteomes" id="UP001374579"/>
    </source>
</evidence>